<keyword evidence="1" id="KW-0328">Glycosyltransferase</keyword>
<dbReference type="InterPro" id="IPR002495">
    <property type="entry name" value="Glyco_trans_8"/>
</dbReference>
<dbReference type="CDD" id="cd04194">
    <property type="entry name" value="GT8_A4GalT_like"/>
    <property type="match status" value="1"/>
</dbReference>
<proteinExistence type="predicted"/>
<dbReference type="Gene3D" id="3.90.550.10">
    <property type="entry name" value="Spore Coat Polysaccharide Biosynthesis Protein SpsA, Chain A"/>
    <property type="match status" value="1"/>
</dbReference>
<dbReference type="SUPFAM" id="SSF53448">
    <property type="entry name" value="Nucleotide-diphospho-sugar transferases"/>
    <property type="match status" value="1"/>
</dbReference>
<evidence type="ECO:0000256" key="2">
    <source>
        <dbReference type="ARBA" id="ARBA00022679"/>
    </source>
</evidence>
<evidence type="ECO:0000256" key="1">
    <source>
        <dbReference type="ARBA" id="ARBA00022676"/>
    </source>
</evidence>
<keyword evidence="2 4" id="KW-0808">Transferase</keyword>
<accession>A0A318SSD4</accession>
<evidence type="ECO:0000313" key="5">
    <source>
        <dbReference type="Proteomes" id="UP000248311"/>
    </source>
</evidence>
<dbReference type="InterPro" id="IPR029044">
    <property type="entry name" value="Nucleotide-diphossugar_trans"/>
</dbReference>
<dbReference type="PANTHER" id="PTHR13778:SF47">
    <property type="entry name" value="LIPOPOLYSACCHARIDE 1,3-GALACTOSYLTRANSFERASE"/>
    <property type="match status" value="1"/>
</dbReference>
<dbReference type="GO" id="GO:0016757">
    <property type="term" value="F:glycosyltransferase activity"/>
    <property type="evidence" value="ECO:0007669"/>
    <property type="project" value="UniProtKB-KW"/>
</dbReference>
<dbReference type="PANTHER" id="PTHR13778">
    <property type="entry name" value="GLYCOSYLTRANSFERASE 8 DOMAIN-CONTAINING PROTEIN"/>
    <property type="match status" value="1"/>
</dbReference>
<dbReference type="GO" id="GO:0046872">
    <property type="term" value="F:metal ion binding"/>
    <property type="evidence" value="ECO:0007669"/>
    <property type="project" value="UniProtKB-KW"/>
</dbReference>
<organism evidence="4 5">
    <name type="scientific">Pseudoroseicyclus aestuarii</name>
    <dbReference type="NCBI Taxonomy" id="1795041"/>
    <lineage>
        <taxon>Bacteria</taxon>
        <taxon>Pseudomonadati</taxon>
        <taxon>Pseudomonadota</taxon>
        <taxon>Alphaproteobacteria</taxon>
        <taxon>Rhodobacterales</taxon>
        <taxon>Paracoccaceae</taxon>
        <taxon>Pseudoroseicyclus</taxon>
    </lineage>
</organism>
<protein>
    <submittedName>
        <fullName evidence="4">Lipopolysaccharide biosynthesis glycosyltransferase</fullName>
    </submittedName>
</protein>
<gene>
    <name evidence="4" type="ORF">DFP88_102414</name>
</gene>
<dbReference type="EMBL" id="QJTE01000002">
    <property type="protein sequence ID" value="PYE84613.1"/>
    <property type="molecule type" value="Genomic_DNA"/>
</dbReference>
<name>A0A318SSD4_9RHOB</name>
<dbReference type="Pfam" id="PF01501">
    <property type="entry name" value="Glyco_transf_8"/>
    <property type="match status" value="1"/>
</dbReference>
<dbReference type="AlphaFoldDB" id="A0A318SSD4"/>
<evidence type="ECO:0000313" key="4">
    <source>
        <dbReference type="EMBL" id="PYE84613.1"/>
    </source>
</evidence>
<keyword evidence="5" id="KW-1185">Reference proteome</keyword>
<dbReference type="InterPro" id="IPR050748">
    <property type="entry name" value="Glycosyltrans_8_dom-fam"/>
</dbReference>
<comment type="caution">
    <text evidence="4">The sequence shown here is derived from an EMBL/GenBank/DDBJ whole genome shotgun (WGS) entry which is preliminary data.</text>
</comment>
<reference evidence="4 5" key="1">
    <citation type="submission" date="2018-06" db="EMBL/GenBank/DDBJ databases">
        <title>Genomic Encyclopedia of Type Strains, Phase III (KMG-III): the genomes of soil and plant-associated and newly described type strains.</title>
        <authorList>
            <person name="Whitman W."/>
        </authorList>
    </citation>
    <scope>NUCLEOTIDE SEQUENCE [LARGE SCALE GENOMIC DNA]</scope>
    <source>
        <strain evidence="4 5">CECT 9025</strain>
    </source>
</reference>
<keyword evidence="3" id="KW-0479">Metal-binding</keyword>
<sequence length="335" mass="36939">MTFSMTADRPARHRRAIAFCADANYLPYALFAAAQIAALSPGRDFDICLCSDAELSLPPALAPLGLRAVTIDTGGAFDGLRLDRRRTASAYLRLALPQALRADYDRILYLDGDIFVQGGDFGALLGLDIGPHAVAAVRDNQQWRTPRRLPEQFRRMGWKTAPYFNSGVMLIDTARWLEADLGTRAVAFGRQHKDRLIGHDQTLLNCLLRGDWAEISPVWNWQYTQRTRLFEAMRMPHVVHFIGATKPWKDPQGALSPRFAAAMAAFFSGAMPDQPRPAVGTGPLLDRGRLGKMCLRHAMAVPATARYLSQFPTDLTVLRRAEPGPAAGADLSLPA</sequence>
<evidence type="ECO:0000256" key="3">
    <source>
        <dbReference type="ARBA" id="ARBA00022723"/>
    </source>
</evidence>
<dbReference type="Proteomes" id="UP000248311">
    <property type="component" value="Unassembled WGS sequence"/>
</dbReference>